<keyword evidence="5" id="KW-1185">Reference proteome</keyword>
<reference evidence="4 5" key="1">
    <citation type="submission" date="2016-07" db="EMBL/GenBank/DDBJ databases">
        <authorList>
            <person name="Lefevre C.T."/>
        </authorList>
    </citation>
    <scope>NUCLEOTIDE SEQUENCE [LARGE SCALE GENOMIC DNA]</scope>
    <source>
        <strain evidence="4">PR1</strain>
    </source>
</reference>
<dbReference type="InterPro" id="IPR008792">
    <property type="entry name" value="PQQD"/>
</dbReference>
<dbReference type="OrthoDB" id="7356791at2"/>
<evidence type="ECO:0000256" key="3">
    <source>
        <dbReference type="ARBA" id="ARBA00022905"/>
    </source>
</evidence>
<evidence type="ECO:0000313" key="5">
    <source>
        <dbReference type="Proteomes" id="UP000231658"/>
    </source>
</evidence>
<evidence type="ECO:0000313" key="4">
    <source>
        <dbReference type="EMBL" id="SCA57967.1"/>
    </source>
</evidence>
<dbReference type="GO" id="GO:0018189">
    <property type="term" value="P:pyrroloquinoline quinone biosynthetic process"/>
    <property type="evidence" value="ECO:0007669"/>
    <property type="project" value="UniProtKB-UniPathway"/>
</dbReference>
<protein>
    <submittedName>
        <fullName evidence="4">Coenzyme PQQ synthesis protein D</fullName>
    </submittedName>
</protein>
<dbReference type="STRING" id="1867952.MTBPR1_80021"/>
<dbReference type="Pfam" id="PF05402">
    <property type="entry name" value="PqqD"/>
    <property type="match status" value="1"/>
</dbReference>
<dbReference type="NCBIfam" id="NF002535">
    <property type="entry name" value="PRK02079.1"/>
    <property type="match status" value="1"/>
</dbReference>
<gene>
    <name evidence="4" type="primary">pqqD</name>
    <name evidence="4" type="ORF">MTBPR1_80021</name>
</gene>
<organism evidence="4 5">
    <name type="scientific">Candidatus Terasakiella magnetica</name>
    <dbReference type="NCBI Taxonomy" id="1867952"/>
    <lineage>
        <taxon>Bacteria</taxon>
        <taxon>Pseudomonadati</taxon>
        <taxon>Pseudomonadota</taxon>
        <taxon>Alphaproteobacteria</taxon>
        <taxon>Rhodospirillales</taxon>
        <taxon>Terasakiellaceae</taxon>
        <taxon>Terasakiella</taxon>
    </lineage>
</organism>
<evidence type="ECO:0000256" key="1">
    <source>
        <dbReference type="ARBA" id="ARBA00004886"/>
    </source>
</evidence>
<accession>A0A1C3RL46</accession>
<dbReference type="EMBL" id="FLYE01000047">
    <property type="protein sequence ID" value="SCA57967.1"/>
    <property type="molecule type" value="Genomic_DNA"/>
</dbReference>
<comment type="subunit">
    <text evidence="2">Monomer. Interacts with PqqE.</text>
</comment>
<name>A0A1C3RL46_9PROT</name>
<dbReference type="InterPro" id="IPR022479">
    <property type="entry name" value="PqqD_bac"/>
</dbReference>
<proteinExistence type="predicted"/>
<comment type="pathway">
    <text evidence="1">Cofactor biosynthesis; pyrroloquinoline quinone biosynthesis.</text>
</comment>
<dbReference type="GO" id="GO:0048038">
    <property type="term" value="F:quinone binding"/>
    <property type="evidence" value="ECO:0007669"/>
    <property type="project" value="InterPro"/>
</dbReference>
<dbReference type="Proteomes" id="UP000231658">
    <property type="component" value="Unassembled WGS sequence"/>
</dbReference>
<sequence length="99" mass="11288">MVWRKTLENSPIRLNDSPAINPVYVFRWEESQQAHMLLYPEGLIKLNGPAGHIMNLIDGKRTVEDIVQALKDQFDAGDELGDDVYAFMETALDKGWIKV</sequence>
<dbReference type="NCBIfam" id="TIGR03859">
    <property type="entry name" value="PQQ_PqqD"/>
    <property type="match status" value="1"/>
</dbReference>
<evidence type="ECO:0000256" key="2">
    <source>
        <dbReference type="ARBA" id="ARBA00011741"/>
    </source>
</evidence>
<keyword evidence="3" id="KW-0884">PQQ biosynthesis</keyword>
<dbReference type="Gene3D" id="1.10.10.1150">
    <property type="entry name" value="Coenzyme PQQ synthesis protein D (PqqD)"/>
    <property type="match status" value="1"/>
</dbReference>
<dbReference type="UniPathway" id="UPA00539"/>
<dbReference type="InterPro" id="IPR041881">
    <property type="entry name" value="PqqD_sf"/>
</dbReference>
<dbReference type="AlphaFoldDB" id="A0A1C3RL46"/>